<proteinExistence type="predicted"/>
<dbReference type="InParanoid" id="A0A1X7UJU7"/>
<organism evidence="1">
    <name type="scientific">Amphimedon queenslandica</name>
    <name type="common">Sponge</name>
    <dbReference type="NCBI Taxonomy" id="400682"/>
    <lineage>
        <taxon>Eukaryota</taxon>
        <taxon>Metazoa</taxon>
        <taxon>Porifera</taxon>
        <taxon>Demospongiae</taxon>
        <taxon>Heteroscleromorpha</taxon>
        <taxon>Haplosclerida</taxon>
        <taxon>Niphatidae</taxon>
        <taxon>Amphimedon</taxon>
    </lineage>
</organism>
<dbReference type="AlphaFoldDB" id="A0A1X7UJU7"/>
<evidence type="ECO:0000313" key="1">
    <source>
        <dbReference type="EnsemblMetazoa" id="Aqu2.1.28023_001"/>
    </source>
</evidence>
<accession>A0A1X7UJU7</accession>
<protein>
    <submittedName>
        <fullName evidence="1">Uncharacterized protein</fullName>
    </submittedName>
</protein>
<dbReference type="EnsemblMetazoa" id="Aqu2.1.28023_001">
    <property type="protein sequence ID" value="Aqu2.1.28023_001"/>
    <property type="gene ID" value="Aqu2.1.28023"/>
</dbReference>
<reference evidence="1" key="1">
    <citation type="submission" date="2017-05" db="UniProtKB">
        <authorList>
            <consortium name="EnsemblMetazoa"/>
        </authorList>
    </citation>
    <scope>IDENTIFICATION</scope>
</reference>
<sequence length="81" mass="9052">LRMWSSTLYKLHKDLIQKYLTMAGLLTGNKSNCLHCPQTSCIRLAAPATALSLLDQIPFYVPGDTAAYLMARVYFVHCSNT</sequence>
<name>A0A1X7UJU7_AMPQE</name>